<proteinExistence type="inferred from homology"/>
<dbReference type="Gene3D" id="3.30.2310.20">
    <property type="entry name" value="RelE-like"/>
    <property type="match status" value="1"/>
</dbReference>
<dbReference type="Proteomes" id="UP001589670">
    <property type="component" value="Unassembled WGS sequence"/>
</dbReference>
<dbReference type="InterPro" id="IPR028344">
    <property type="entry name" value="ParE1/4"/>
</dbReference>
<gene>
    <name evidence="4" type="ORF">ACFFU4_13055</name>
</gene>
<evidence type="ECO:0000256" key="3">
    <source>
        <dbReference type="PIRNR" id="PIRNR029218"/>
    </source>
</evidence>
<sequence length="101" mass="11455">MRVRLTRSAVADLDDIWEHTRLTWGEDQAEAYVSQIFGGFERAVAAPMSGRDRSVFVPGARSLKIGRHLVFYRSVGPDIVILRVVHERRNWAALGFADDQD</sequence>
<protein>
    <recommendedName>
        <fullName evidence="3">Toxin</fullName>
    </recommendedName>
</protein>
<dbReference type="Pfam" id="PF05016">
    <property type="entry name" value="ParE_toxin"/>
    <property type="match status" value="1"/>
</dbReference>
<keyword evidence="5" id="KW-1185">Reference proteome</keyword>
<evidence type="ECO:0000313" key="5">
    <source>
        <dbReference type="Proteomes" id="UP001589670"/>
    </source>
</evidence>
<name>A0ABV5I1V6_9RHOB</name>
<dbReference type="RefSeq" id="WP_377070209.1">
    <property type="nucleotide sequence ID" value="NZ_JBHMEC010000017.1"/>
</dbReference>
<dbReference type="PANTHER" id="PTHR33755:SF9">
    <property type="entry name" value="TOXIN PARE1"/>
    <property type="match status" value="1"/>
</dbReference>
<evidence type="ECO:0000313" key="4">
    <source>
        <dbReference type="EMBL" id="MFB9150677.1"/>
    </source>
</evidence>
<dbReference type="InterPro" id="IPR035093">
    <property type="entry name" value="RelE/ParE_toxin_dom_sf"/>
</dbReference>
<comment type="similarity">
    <text evidence="1 3">Belongs to the RelE toxin family.</text>
</comment>
<comment type="caution">
    <text evidence="4">The sequence shown here is derived from an EMBL/GenBank/DDBJ whole genome shotgun (WGS) entry which is preliminary data.</text>
</comment>
<dbReference type="InterPro" id="IPR051803">
    <property type="entry name" value="TA_system_RelE-like_toxin"/>
</dbReference>
<keyword evidence="2" id="KW-1277">Toxin-antitoxin system</keyword>
<dbReference type="EMBL" id="JBHMEC010000017">
    <property type="protein sequence ID" value="MFB9150677.1"/>
    <property type="molecule type" value="Genomic_DNA"/>
</dbReference>
<accession>A0ABV5I1V6</accession>
<dbReference type="PANTHER" id="PTHR33755">
    <property type="entry name" value="TOXIN PARE1-RELATED"/>
    <property type="match status" value="1"/>
</dbReference>
<reference evidence="4 5" key="1">
    <citation type="submission" date="2024-09" db="EMBL/GenBank/DDBJ databases">
        <authorList>
            <person name="Sun Q."/>
            <person name="Mori K."/>
        </authorList>
    </citation>
    <scope>NUCLEOTIDE SEQUENCE [LARGE SCALE GENOMIC DNA]</scope>
    <source>
        <strain evidence="4 5">CECT 9424</strain>
    </source>
</reference>
<evidence type="ECO:0000256" key="1">
    <source>
        <dbReference type="ARBA" id="ARBA00006226"/>
    </source>
</evidence>
<dbReference type="PIRSF" id="PIRSF029218">
    <property type="entry name" value="ParE"/>
    <property type="match status" value="1"/>
</dbReference>
<organism evidence="4 5">
    <name type="scientific">Roseovarius ramblicola</name>
    <dbReference type="NCBI Taxonomy" id="2022336"/>
    <lineage>
        <taxon>Bacteria</taxon>
        <taxon>Pseudomonadati</taxon>
        <taxon>Pseudomonadota</taxon>
        <taxon>Alphaproteobacteria</taxon>
        <taxon>Rhodobacterales</taxon>
        <taxon>Roseobacteraceae</taxon>
        <taxon>Roseovarius</taxon>
    </lineage>
</organism>
<evidence type="ECO:0000256" key="2">
    <source>
        <dbReference type="ARBA" id="ARBA00022649"/>
    </source>
</evidence>
<dbReference type="InterPro" id="IPR007712">
    <property type="entry name" value="RelE/ParE_toxin"/>
</dbReference>